<protein>
    <recommendedName>
        <fullName evidence="1">Ig-like domain-containing protein</fullName>
    </recommendedName>
</protein>
<dbReference type="Gene3D" id="2.60.40.10">
    <property type="entry name" value="Immunoglobulins"/>
    <property type="match status" value="1"/>
</dbReference>
<evidence type="ECO:0000259" key="1">
    <source>
        <dbReference type="PROSITE" id="PS50835"/>
    </source>
</evidence>
<reference evidence="2 3" key="1">
    <citation type="journal article" date="2024" name="BMC Genomics">
        <title>Genome assembly of redclaw crayfish (Cherax quadricarinatus) provides insights into its immune adaptation and hypoxia tolerance.</title>
        <authorList>
            <person name="Liu Z."/>
            <person name="Zheng J."/>
            <person name="Li H."/>
            <person name="Fang K."/>
            <person name="Wang S."/>
            <person name="He J."/>
            <person name="Zhou D."/>
            <person name="Weng S."/>
            <person name="Chi M."/>
            <person name="Gu Z."/>
            <person name="He J."/>
            <person name="Li F."/>
            <person name="Wang M."/>
        </authorList>
    </citation>
    <scope>NUCLEOTIDE SEQUENCE [LARGE SCALE GENOMIC DNA]</scope>
    <source>
        <strain evidence="2">ZL_2023a</strain>
    </source>
</reference>
<feature type="domain" description="Ig-like" evidence="1">
    <location>
        <begin position="1"/>
        <end position="66"/>
    </location>
</feature>
<name>A0AAW0XVR1_CHEQU</name>
<feature type="non-terminal residue" evidence="2">
    <location>
        <position position="1"/>
    </location>
</feature>
<dbReference type="AlphaFoldDB" id="A0AAW0XVR1"/>
<organism evidence="2 3">
    <name type="scientific">Cherax quadricarinatus</name>
    <name type="common">Australian red claw crayfish</name>
    <dbReference type="NCBI Taxonomy" id="27406"/>
    <lineage>
        <taxon>Eukaryota</taxon>
        <taxon>Metazoa</taxon>
        <taxon>Ecdysozoa</taxon>
        <taxon>Arthropoda</taxon>
        <taxon>Crustacea</taxon>
        <taxon>Multicrustacea</taxon>
        <taxon>Malacostraca</taxon>
        <taxon>Eumalacostraca</taxon>
        <taxon>Eucarida</taxon>
        <taxon>Decapoda</taxon>
        <taxon>Pleocyemata</taxon>
        <taxon>Astacidea</taxon>
        <taxon>Parastacoidea</taxon>
        <taxon>Parastacidae</taxon>
        <taxon>Cherax</taxon>
    </lineage>
</organism>
<gene>
    <name evidence="2" type="ORF">OTU49_015907</name>
</gene>
<proteinExistence type="predicted"/>
<dbReference type="SUPFAM" id="SSF48726">
    <property type="entry name" value="Immunoglobulin"/>
    <property type="match status" value="1"/>
</dbReference>
<keyword evidence="3" id="KW-1185">Reference proteome</keyword>
<dbReference type="InterPro" id="IPR036179">
    <property type="entry name" value="Ig-like_dom_sf"/>
</dbReference>
<evidence type="ECO:0000313" key="3">
    <source>
        <dbReference type="Proteomes" id="UP001445076"/>
    </source>
</evidence>
<dbReference type="PANTHER" id="PTHR23278:SF25">
    <property type="entry name" value="GH14967P"/>
    <property type="match status" value="1"/>
</dbReference>
<feature type="non-terminal residue" evidence="2">
    <location>
        <position position="127"/>
    </location>
</feature>
<accession>A0AAW0XVR1</accession>
<dbReference type="EMBL" id="JARKIK010000011">
    <property type="protein sequence ID" value="KAK8748635.1"/>
    <property type="molecule type" value="Genomic_DNA"/>
</dbReference>
<evidence type="ECO:0000313" key="2">
    <source>
        <dbReference type="EMBL" id="KAK8748635.1"/>
    </source>
</evidence>
<dbReference type="PROSITE" id="PS50835">
    <property type="entry name" value="IG_LIKE"/>
    <property type="match status" value="1"/>
</dbReference>
<dbReference type="InterPro" id="IPR013783">
    <property type="entry name" value="Ig-like_fold"/>
</dbReference>
<comment type="caution">
    <text evidence="2">The sequence shown here is derived from an EMBL/GenBank/DDBJ whole genome shotgun (WGS) entry which is preliminary data.</text>
</comment>
<dbReference type="Proteomes" id="UP001445076">
    <property type="component" value="Unassembled WGS sequence"/>
</dbReference>
<dbReference type="InterPro" id="IPR007110">
    <property type="entry name" value="Ig-like_dom"/>
</dbReference>
<sequence>HGAARHEEVNIACYLDAHPPPMSFRWTFNNSGESADIPKEHIQPLESGSTVSYTPNNELDYGTLLCWGTNAVGHQRRPCVFHVFPAGKPDPVHNCSMYNLSVEVVHVRCVAGFDGGLPQTFILELYQ</sequence>
<dbReference type="PANTHER" id="PTHR23278">
    <property type="entry name" value="SIDESTEP PROTEIN"/>
    <property type="match status" value="1"/>
</dbReference>